<dbReference type="InterPro" id="IPR001261">
    <property type="entry name" value="ArgE/DapE_CS"/>
</dbReference>
<accession>A0A9X3XIG3</accession>
<reference evidence="10" key="1">
    <citation type="submission" date="2022-05" db="EMBL/GenBank/DDBJ databases">
        <title>Draft genome sequence of Clostridium tertium strain CP3 isolated from Peru.</title>
        <authorList>
            <person name="Hurtado R."/>
            <person name="Lima L."/>
            <person name="Sousa T."/>
            <person name="Jaiswal A.K."/>
            <person name="Tiwari S."/>
            <person name="Maturrano L."/>
            <person name="Brenig B."/>
            <person name="Azevedo V."/>
        </authorList>
    </citation>
    <scope>NUCLEOTIDE SEQUENCE</scope>
    <source>
        <strain evidence="10">CP3</strain>
    </source>
</reference>
<keyword evidence="3" id="KW-0645">Protease</keyword>
<dbReference type="PANTHER" id="PTHR43808">
    <property type="entry name" value="ACETYLORNITHINE DEACETYLASE"/>
    <property type="match status" value="1"/>
</dbReference>
<dbReference type="GO" id="GO:0008270">
    <property type="term" value="F:zinc ion binding"/>
    <property type="evidence" value="ECO:0007669"/>
    <property type="project" value="InterPro"/>
</dbReference>
<dbReference type="EC" id="3.4.13.-" evidence="10"/>
<evidence type="ECO:0000256" key="6">
    <source>
        <dbReference type="ARBA" id="ARBA00022833"/>
    </source>
</evidence>
<keyword evidence="6" id="KW-0862">Zinc</keyword>
<keyword evidence="11" id="KW-1185">Reference proteome</keyword>
<dbReference type="InterPro" id="IPR050072">
    <property type="entry name" value="Peptidase_M20A"/>
</dbReference>
<dbReference type="Pfam" id="PF07687">
    <property type="entry name" value="M20_dimer"/>
    <property type="match status" value="1"/>
</dbReference>
<dbReference type="NCBIfam" id="NF005591">
    <property type="entry name" value="PRK07318.1"/>
    <property type="match status" value="1"/>
</dbReference>
<organism evidence="10 11">
    <name type="scientific">Clostridium tertium</name>
    <dbReference type="NCBI Taxonomy" id="1559"/>
    <lineage>
        <taxon>Bacteria</taxon>
        <taxon>Bacillati</taxon>
        <taxon>Bacillota</taxon>
        <taxon>Clostridia</taxon>
        <taxon>Eubacteriales</taxon>
        <taxon>Clostridiaceae</taxon>
        <taxon>Clostridium</taxon>
    </lineage>
</organism>
<dbReference type="InterPro" id="IPR002933">
    <property type="entry name" value="Peptidase_M20"/>
</dbReference>
<dbReference type="AlphaFoldDB" id="A0A9X3XIG3"/>
<dbReference type="PANTHER" id="PTHR43808:SF31">
    <property type="entry name" value="N-ACETYL-L-CITRULLINE DEACETYLASE"/>
    <property type="match status" value="1"/>
</dbReference>
<dbReference type="GO" id="GO:0008777">
    <property type="term" value="F:acetylornithine deacetylase activity"/>
    <property type="evidence" value="ECO:0007669"/>
    <property type="project" value="TreeGrafter"/>
</dbReference>
<evidence type="ECO:0000256" key="2">
    <source>
        <dbReference type="ARBA" id="ARBA00006247"/>
    </source>
</evidence>
<dbReference type="InterPro" id="IPR036264">
    <property type="entry name" value="Bact_exopeptidase_dim_dom"/>
</dbReference>
<dbReference type="GO" id="GO:0006508">
    <property type="term" value="P:proteolysis"/>
    <property type="evidence" value="ECO:0007669"/>
    <property type="project" value="UniProtKB-KW"/>
</dbReference>
<dbReference type="Proteomes" id="UP001141183">
    <property type="component" value="Unassembled WGS sequence"/>
</dbReference>
<evidence type="ECO:0000259" key="9">
    <source>
        <dbReference type="Pfam" id="PF07687"/>
    </source>
</evidence>
<dbReference type="NCBIfam" id="TIGR01887">
    <property type="entry name" value="dipeptidaselike"/>
    <property type="match status" value="1"/>
</dbReference>
<dbReference type="InterPro" id="IPR010964">
    <property type="entry name" value="M20A_pepV-rel"/>
</dbReference>
<dbReference type="GO" id="GO:0016805">
    <property type="term" value="F:dipeptidase activity"/>
    <property type="evidence" value="ECO:0007669"/>
    <property type="project" value="UniProtKB-KW"/>
</dbReference>
<evidence type="ECO:0000313" key="11">
    <source>
        <dbReference type="Proteomes" id="UP001141183"/>
    </source>
</evidence>
<dbReference type="RefSeq" id="WP_099345707.1">
    <property type="nucleotide sequence ID" value="NZ_JADPEJ010000002.1"/>
</dbReference>
<name>A0A9X3XIG3_9CLOT</name>
<protein>
    <submittedName>
        <fullName evidence="10">Dipeptidase PepV</fullName>
        <ecNumber evidence="10">3.4.13.-</ecNumber>
    </submittedName>
</protein>
<gene>
    <name evidence="10" type="primary">pepV</name>
    <name evidence="10" type="ORF">NE398_05285</name>
</gene>
<feature type="domain" description="Peptidase M20 dimerisation" evidence="9">
    <location>
        <begin position="255"/>
        <end position="363"/>
    </location>
</feature>
<dbReference type="SUPFAM" id="SSF53187">
    <property type="entry name" value="Zn-dependent exopeptidases"/>
    <property type="match status" value="1"/>
</dbReference>
<evidence type="ECO:0000256" key="7">
    <source>
        <dbReference type="ARBA" id="ARBA00022997"/>
    </source>
</evidence>
<dbReference type="Pfam" id="PF01546">
    <property type="entry name" value="Peptidase_M20"/>
    <property type="match status" value="1"/>
</dbReference>
<dbReference type="PROSITE" id="PS00758">
    <property type="entry name" value="ARGE_DAPE_CPG2_1"/>
    <property type="match status" value="1"/>
</dbReference>
<dbReference type="GO" id="GO:0006526">
    <property type="term" value="P:L-arginine biosynthetic process"/>
    <property type="evidence" value="ECO:0007669"/>
    <property type="project" value="TreeGrafter"/>
</dbReference>
<dbReference type="SUPFAM" id="SSF55031">
    <property type="entry name" value="Bacterial exopeptidase dimerisation domain"/>
    <property type="match status" value="1"/>
</dbReference>
<dbReference type="Gene3D" id="3.40.630.10">
    <property type="entry name" value="Zn peptidases"/>
    <property type="match status" value="1"/>
</dbReference>
<evidence type="ECO:0000313" key="10">
    <source>
        <dbReference type="EMBL" id="MDC4239578.1"/>
    </source>
</evidence>
<dbReference type="InterPro" id="IPR011650">
    <property type="entry name" value="Peptidase_M20_dimer"/>
</dbReference>
<comment type="cofactor">
    <cofactor evidence="1">
        <name>Zn(2+)</name>
        <dbReference type="ChEBI" id="CHEBI:29105"/>
    </cofactor>
</comment>
<keyword evidence="5 10" id="KW-0378">Hydrolase</keyword>
<evidence type="ECO:0000256" key="1">
    <source>
        <dbReference type="ARBA" id="ARBA00001947"/>
    </source>
</evidence>
<dbReference type="Gene3D" id="3.30.70.360">
    <property type="match status" value="2"/>
</dbReference>
<keyword evidence="7 10" id="KW-0224">Dipeptidase</keyword>
<evidence type="ECO:0000256" key="8">
    <source>
        <dbReference type="ARBA" id="ARBA00023049"/>
    </source>
</evidence>
<evidence type="ECO:0000256" key="3">
    <source>
        <dbReference type="ARBA" id="ARBA00022670"/>
    </source>
</evidence>
<comment type="caution">
    <text evidence="10">The sequence shown here is derived from an EMBL/GenBank/DDBJ whole genome shotgun (WGS) entry which is preliminary data.</text>
</comment>
<evidence type="ECO:0000256" key="5">
    <source>
        <dbReference type="ARBA" id="ARBA00022801"/>
    </source>
</evidence>
<keyword evidence="4" id="KW-0479">Metal-binding</keyword>
<dbReference type="EMBL" id="JAMRYU010000004">
    <property type="protein sequence ID" value="MDC4239578.1"/>
    <property type="molecule type" value="Genomic_DNA"/>
</dbReference>
<evidence type="ECO:0000256" key="4">
    <source>
        <dbReference type="ARBA" id="ARBA00022723"/>
    </source>
</evidence>
<sequence length="461" mass="52433">MYLLDNIKLEDEFFNDLFRILKINTVKSEKQDAAPFGSGIKSGLECILDICKSYGFNTTNLDNYIGYAEYKNEDSEDYVGVLGHIDVVPVGAGWDTDPFSPVIKEGKLYARGAVDDKGPLFASLYALKLLKDSDIKLSKNVRIIFGTNEESGTEDIDYYLEREKPPVLCFTPDAYFPIVTSEKGILTFELTHKVSPSEKYKLEYIKGGKKSNIVPDICEVKISFKDKSFLNNFNNEDLNKVYNIETLENEDSILIKSFGKSAHASTPEEGDNAVCKMMEYLYKVLNFNDDFTVFLKDFNNLIGRGYNGENLEINFEDEESGKLTMNLGIVNGDFEEIRMRFNVRYPVTIDFKEIVKKVEEKVNLSTLNFIMGNHNYPLHFQKDHNLIKSLKKAYEETFKKEVKLLASGGGTYAKLMPNTVAFGPLNEGDPDLAHQKNEYIEINQLKECVEAYARAIYELAK</sequence>
<keyword evidence="8" id="KW-0482">Metalloprotease</keyword>
<comment type="similarity">
    <text evidence="2">Belongs to the peptidase M20A family.</text>
</comment>
<dbReference type="GO" id="GO:0008237">
    <property type="term" value="F:metallopeptidase activity"/>
    <property type="evidence" value="ECO:0007669"/>
    <property type="project" value="UniProtKB-KW"/>
</dbReference>
<proteinExistence type="inferred from homology"/>